<organism evidence="1 2">
    <name type="scientific">Solanum verrucosum</name>
    <dbReference type="NCBI Taxonomy" id="315347"/>
    <lineage>
        <taxon>Eukaryota</taxon>
        <taxon>Viridiplantae</taxon>
        <taxon>Streptophyta</taxon>
        <taxon>Embryophyta</taxon>
        <taxon>Tracheophyta</taxon>
        <taxon>Spermatophyta</taxon>
        <taxon>Magnoliopsida</taxon>
        <taxon>eudicotyledons</taxon>
        <taxon>Gunneridae</taxon>
        <taxon>Pentapetalae</taxon>
        <taxon>asterids</taxon>
        <taxon>lamiids</taxon>
        <taxon>Solanales</taxon>
        <taxon>Solanaceae</taxon>
        <taxon>Solanoideae</taxon>
        <taxon>Solaneae</taxon>
        <taxon>Solanum</taxon>
    </lineage>
</organism>
<name>A0AAF0PSE0_SOLVR</name>
<gene>
    <name evidence="1" type="ORF">MTR67_001740</name>
</gene>
<evidence type="ECO:0000313" key="2">
    <source>
        <dbReference type="Proteomes" id="UP001234989"/>
    </source>
</evidence>
<evidence type="ECO:0000313" key="1">
    <source>
        <dbReference type="EMBL" id="WMV08355.1"/>
    </source>
</evidence>
<proteinExistence type="predicted"/>
<dbReference type="PANTHER" id="PTHR15503">
    <property type="entry name" value="LDOC1 RELATED"/>
    <property type="match status" value="1"/>
</dbReference>
<keyword evidence="2" id="KW-1185">Reference proteome</keyword>
<dbReference type="PANTHER" id="PTHR15503:SF45">
    <property type="entry name" value="RNA-DIRECTED DNA POLYMERASE HOMOLOG"/>
    <property type="match status" value="1"/>
</dbReference>
<sequence>AERSVDAGPLHWEMFKVAFLDRFFPHEMRCGRKQASKCLANADGFFSYGKSGHKVRDCPSLASKGRDELDKFDINVIHNMDWLHSCYAYVDCRTLVLKFQFPNEPVLEWKKGNSMPKGQDKNSEAHIFESVPIVNEFLEVLLDNLPGLPPEKEIDFDIDLLPDTQPFSIPPYCMALAKFKE</sequence>
<dbReference type="InterPro" id="IPR032567">
    <property type="entry name" value="RTL1-rel"/>
</dbReference>
<dbReference type="EMBL" id="CP133612">
    <property type="protein sequence ID" value="WMV08355.1"/>
    <property type="molecule type" value="Genomic_DNA"/>
</dbReference>
<reference evidence="1" key="1">
    <citation type="submission" date="2023-08" db="EMBL/GenBank/DDBJ databases">
        <title>A de novo genome assembly of Solanum verrucosum Schlechtendal, a Mexican diploid species geographically isolated from the other diploid A-genome species in potato relatives.</title>
        <authorList>
            <person name="Hosaka K."/>
        </authorList>
    </citation>
    <scope>NUCLEOTIDE SEQUENCE</scope>
    <source>
        <tissue evidence="1">Young leaves</tissue>
    </source>
</reference>
<accession>A0AAF0PSE0</accession>
<dbReference type="Proteomes" id="UP001234989">
    <property type="component" value="Chromosome 1"/>
</dbReference>
<protein>
    <submittedName>
        <fullName evidence="1">Uncharacterized protein</fullName>
    </submittedName>
</protein>
<dbReference type="AlphaFoldDB" id="A0AAF0PSE0"/>
<feature type="non-terminal residue" evidence="1">
    <location>
        <position position="1"/>
    </location>
</feature>